<dbReference type="AlphaFoldDB" id="A0A0A9FW82"/>
<protein>
    <submittedName>
        <fullName evidence="1">Uncharacterized protein</fullName>
    </submittedName>
</protein>
<sequence length="37" mass="4001">MLCDPMYRCFVLNYCLANMLSGTEAVSRKKGAAASAN</sequence>
<name>A0A0A9FW82_ARUDO</name>
<organism evidence="1">
    <name type="scientific">Arundo donax</name>
    <name type="common">Giant reed</name>
    <name type="synonym">Donax arundinaceus</name>
    <dbReference type="NCBI Taxonomy" id="35708"/>
    <lineage>
        <taxon>Eukaryota</taxon>
        <taxon>Viridiplantae</taxon>
        <taxon>Streptophyta</taxon>
        <taxon>Embryophyta</taxon>
        <taxon>Tracheophyta</taxon>
        <taxon>Spermatophyta</taxon>
        <taxon>Magnoliopsida</taxon>
        <taxon>Liliopsida</taxon>
        <taxon>Poales</taxon>
        <taxon>Poaceae</taxon>
        <taxon>PACMAD clade</taxon>
        <taxon>Arundinoideae</taxon>
        <taxon>Arundineae</taxon>
        <taxon>Arundo</taxon>
    </lineage>
</organism>
<dbReference type="EMBL" id="GBRH01180811">
    <property type="protein sequence ID" value="JAE17085.1"/>
    <property type="molecule type" value="Transcribed_RNA"/>
</dbReference>
<reference evidence="1" key="2">
    <citation type="journal article" date="2015" name="Data Brief">
        <title>Shoot transcriptome of the giant reed, Arundo donax.</title>
        <authorList>
            <person name="Barrero R.A."/>
            <person name="Guerrero F.D."/>
            <person name="Moolhuijzen P."/>
            <person name="Goolsby J.A."/>
            <person name="Tidwell J."/>
            <person name="Bellgard S.E."/>
            <person name="Bellgard M.I."/>
        </authorList>
    </citation>
    <scope>NUCLEOTIDE SEQUENCE</scope>
    <source>
        <tissue evidence="1">Shoot tissue taken approximately 20 cm above the soil surface</tissue>
    </source>
</reference>
<accession>A0A0A9FW82</accession>
<evidence type="ECO:0000313" key="1">
    <source>
        <dbReference type="EMBL" id="JAE17085.1"/>
    </source>
</evidence>
<proteinExistence type="predicted"/>
<reference evidence="1" key="1">
    <citation type="submission" date="2014-09" db="EMBL/GenBank/DDBJ databases">
        <authorList>
            <person name="Magalhaes I.L.F."/>
            <person name="Oliveira U."/>
            <person name="Santos F.R."/>
            <person name="Vidigal T.H.D.A."/>
            <person name="Brescovit A.D."/>
            <person name="Santos A.J."/>
        </authorList>
    </citation>
    <scope>NUCLEOTIDE SEQUENCE</scope>
    <source>
        <tissue evidence="1">Shoot tissue taken approximately 20 cm above the soil surface</tissue>
    </source>
</reference>